<dbReference type="AlphaFoldDB" id="A0A1Z1FAK0"/>
<evidence type="ECO:0000313" key="2">
    <source>
        <dbReference type="Proteomes" id="UP000195807"/>
    </source>
</evidence>
<dbReference type="KEGG" id="cman:A9D14_06015"/>
<keyword evidence="2" id="KW-1185">Reference proteome</keyword>
<organism evidence="1 2">
    <name type="scientific">Croceicoccus marinus</name>
    <dbReference type="NCBI Taxonomy" id="450378"/>
    <lineage>
        <taxon>Bacteria</taxon>
        <taxon>Pseudomonadati</taxon>
        <taxon>Pseudomonadota</taxon>
        <taxon>Alphaproteobacteria</taxon>
        <taxon>Sphingomonadales</taxon>
        <taxon>Erythrobacteraceae</taxon>
        <taxon>Croceicoccus</taxon>
    </lineage>
</organism>
<dbReference type="STRING" id="450378.GCA_001661675_01206"/>
<dbReference type="InterPro" id="IPR027417">
    <property type="entry name" value="P-loop_NTPase"/>
</dbReference>
<dbReference type="EMBL" id="CP019602">
    <property type="protein sequence ID" value="ARU15821.1"/>
    <property type="molecule type" value="Genomic_DNA"/>
</dbReference>
<accession>A0A1Z1FAK0</accession>
<protein>
    <recommendedName>
        <fullName evidence="3">HPr kinase/phosphorylase C-terminal domain-containing protein</fullName>
    </recommendedName>
</protein>
<dbReference type="SUPFAM" id="SSF53795">
    <property type="entry name" value="PEP carboxykinase-like"/>
    <property type="match status" value="1"/>
</dbReference>
<reference evidence="1 2" key="1">
    <citation type="submission" date="2017-01" db="EMBL/GenBank/DDBJ databases">
        <title>Complete genome sequence of esterase-producing bacterium Croceicoccus marinus E4A9.</title>
        <authorList>
            <person name="Wu Y.-H."/>
            <person name="Cheng H."/>
            <person name="Xu L."/>
            <person name="Huo Y.-Y."/>
            <person name="Wang C.-S."/>
            <person name="Xu X.-W."/>
        </authorList>
    </citation>
    <scope>NUCLEOTIDE SEQUENCE [LARGE SCALE GENOMIC DNA]</scope>
    <source>
        <strain evidence="1 2">E4A9</strain>
    </source>
</reference>
<dbReference type="Gene3D" id="3.40.50.300">
    <property type="entry name" value="P-loop containing nucleotide triphosphate hydrolases"/>
    <property type="match status" value="1"/>
</dbReference>
<name>A0A1Z1FAK0_9SPHN</name>
<dbReference type="OrthoDB" id="3213869at2"/>
<dbReference type="Proteomes" id="UP000195807">
    <property type="component" value="Chromosome"/>
</dbReference>
<evidence type="ECO:0000313" key="1">
    <source>
        <dbReference type="EMBL" id="ARU15821.1"/>
    </source>
</evidence>
<evidence type="ECO:0008006" key="3">
    <source>
        <dbReference type="Google" id="ProtNLM"/>
    </source>
</evidence>
<sequence>MSFPAIIRDQMRLSHRPVPARLPGCVHADRIIELARDAFLFTTPRGTRFHYQRGQGVAVEQAATGSDLETDLFYNGTVYGGVAWLNGLVPLHASSVARSGRIIAFTGESGEGKSTLAAALARHGFGHRSDDVLLVEPTDDSIRAWPDRDRIKLWDDAIDMVQARRQAEIEPGSGKFFAEIDQFGGQAATLSADGPLPLTDLIVLQTIAEGEPNLQPCTGSAKIPQLLKAMYRIEIPAHLNDGASYTAALKRLGTGVRVWTLNRQRDRSMFDNDICRIAQRLNTL</sequence>
<gene>
    <name evidence="1" type="ORF">A9D14_06015</name>
</gene>
<proteinExistence type="predicted"/>
<dbReference type="RefSeq" id="WP_066843980.1">
    <property type="nucleotide sequence ID" value="NZ_CP019602.1"/>
</dbReference>